<sequence length="880" mass="93562">MTVATADAKAGPYTGNDSASSYTFEFKVFAETDIRVVETVIATGAETDLALNTNYTVTLNNDQDNDPGGEIVYKVGGATAALPSTKKLTIVGNFKYEQPTKLPNGGKFFAEIVETALDRCTSLIKQIKENVDRAIALPVSSDNNASDRAFKVVGFDSLGKLVLYVAQAGSSLIDLAASTGASLIGFIQNGTGAVKRWVQDKLREHVSVLDFGAVGDGTTDDTAAIQAAINSGKPIDFLGSGYSYKITSTVTYTGAVFIKASGATIKSDVLPFLITDGSGSRIIGRLKFLPVTIPYTLLRNTTTWTNSASDVVQSLEGYLPNSQDTDIWSSLSQAIKDQWNNFQPGGIYFNVSSPSGGSDVFVSGISGYQACVTLEGYRDSTVKSCTHGGRREAINFINGVAATNGEFTLPRGVNNSAVHNKVKYAAQCAIQFIGNDEYSAVGNSTSYNGESGIKTYQYDGSNSTGVICTNGIIKKNHVFNNYYDGIDAQVVYGSPAVDSQISGTIVSGNRCTNNRATGVTNNGKFAVVSGNLCTGNGSHGISVKGAHSTVTGNLARENTAHKSFWSFQIFDIFILGDGMSSSGNYVYNSTAPDTYNYYHSGLSGNPTNGLEGLDIGNRCSGGASKMYIAPNIPSVDTLTVGANPTNIGGAKATVRHGNGGGMDAGGATDGSGYVRVRGGVTNLGVYDFAKTTTVTNGVSVYDGRIAYDFNSTLMYFGINGGAWKVYLQDGFGLYPTPDNTLSLGSSGVRWTQLYAATATINTSDERQKQQIRCLSDAEKSVALRLKALIRAFKFNDAVESKGDKARWHVGAIAQQVKAAFEAEGLNAEDYAILCYDEWDDLYHDVFDEEGNIVGKELVRKAGNSYGLRYEELHSFILGAL</sequence>
<dbReference type="EMBL" id="FNCY01000004">
    <property type="protein sequence ID" value="SDH22713.1"/>
    <property type="molecule type" value="Genomic_DNA"/>
</dbReference>
<dbReference type="Pfam" id="PF12708">
    <property type="entry name" value="Pect-lyase_RHGA_epim"/>
    <property type="match status" value="1"/>
</dbReference>
<dbReference type="InterPro" id="IPR024535">
    <property type="entry name" value="RHGA/B-epi-like_pectate_lyase"/>
</dbReference>
<organism evidence="2 3">
    <name type="scientific">Propionivibrio dicarboxylicus</name>
    <dbReference type="NCBI Taxonomy" id="83767"/>
    <lineage>
        <taxon>Bacteria</taxon>
        <taxon>Pseudomonadati</taxon>
        <taxon>Pseudomonadota</taxon>
        <taxon>Betaproteobacteria</taxon>
        <taxon>Rhodocyclales</taxon>
        <taxon>Rhodocyclaceae</taxon>
        <taxon>Propionivibrio</taxon>
    </lineage>
</organism>
<dbReference type="OrthoDB" id="6054389at2"/>
<protein>
    <submittedName>
        <fullName evidence="2">Chaperone of endosialidase</fullName>
    </submittedName>
</protein>
<dbReference type="InterPro" id="IPR011050">
    <property type="entry name" value="Pectin_lyase_fold/virulence"/>
</dbReference>
<keyword evidence="3" id="KW-1185">Reference proteome</keyword>
<feature type="domain" description="Peptidase S74" evidence="1">
    <location>
        <begin position="763"/>
        <end position="880"/>
    </location>
</feature>
<dbReference type="Pfam" id="PF13884">
    <property type="entry name" value="Peptidase_S74"/>
    <property type="match status" value="1"/>
</dbReference>
<dbReference type="Gene3D" id="1.10.10.10">
    <property type="entry name" value="Winged helix-like DNA-binding domain superfamily/Winged helix DNA-binding domain"/>
    <property type="match status" value="1"/>
</dbReference>
<dbReference type="Proteomes" id="UP000198607">
    <property type="component" value="Unassembled WGS sequence"/>
</dbReference>
<dbReference type="InterPro" id="IPR006626">
    <property type="entry name" value="PbH1"/>
</dbReference>
<accession>A0A1G8APA0</accession>
<evidence type="ECO:0000313" key="3">
    <source>
        <dbReference type="Proteomes" id="UP000198607"/>
    </source>
</evidence>
<dbReference type="Gene3D" id="2.160.20.20">
    <property type="match status" value="1"/>
</dbReference>
<dbReference type="RefSeq" id="WP_091936001.1">
    <property type="nucleotide sequence ID" value="NZ_FNCY01000004.1"/>
</dbReference>
<dbReference type="SMART" id="SM00710">
    <property type="entry name" value="PbH1"/>
    <property type="match status" value="2"/>
</dbReference>
<evidence type="ECO:0000313" key="2">
    <source>
        <dbReference type="EMBL" id="SDH22713.1"/>
    </source>
</evidence>
<reference evidence="2 3" key="1">
    <citation type="submission" date="2016-10" db="EMBL/GenBank/DDBJ databases">
        <authorList>
            <person name="de Groot N.N."/>
        </authorList>
    </citation>
    <scope>NUCLEOTIDE SEQUENCE [LARGE SCALE GENOMIC DNA]</scope>
    <source>
        <strain evidence="2 3">DSM 5885</strain>
    </source>
</reference>
<dbReference type="InterPro" id="IPR030392">
    <property type="entry name" value="S74_ICA"/>
</dbReference>
<dbReference type="SUPFAM" id="SSF51126">
    <property type="entry name" value="Pectin lyase-like"/>
    <property type="match status" value="1"/>
</dbReference>
<gene>
    <name evidence="2" type="ORF">SAMN05660652_01451</name>
</gene>
<dbReference type="InterPro" id="IPR012332">
    <property type="entry name" value="Autotransporter_pectin_lyase_C"/>
</dbReference>
<dbReference type="PROSITE" id="PS51688">
    <property type="entry name" value="ICA"/>
    <property type="match status" value="1"/>
</dbReference>
<dbReference type="AlphaFoldDB" id="A0A1G8APA0"/>
<dbReference type="CDD" id="cd10144">
    <property type="entry name" value="Peptidase_S74_CIMCD"/>
    <property type="match status" value="1"/>
</dbReference>
<dbReference type="STRING" id="83767.SAMN05660652_01451"/>
<proteinExistence type="predicted"/>
<name>A0A1G8APA0_9RHOO</name>
<evidence type="ECO:0000259" key="1">
    <source>
        <dbReference type="PROSITE" id="PS51688"/>
    </source>
</evidence>
<dbReference type="InterPro" id="IPR036388">
    <property type="entry name" value="WH-like_DNA-bd_sf"/>
</dbReference>